<evidence type="ECO:0000259" key="4">
    <source>
        <dbReference type="Pfam" id="PF14870"/>
    </source>
</evidence>
<evidence type="ECO:0000313" key="6">
    <source>
        <dbReference type="Proteomes" id="UP000602004"/>
    </source>
</evidence>
<evidence type="ECO:0000256" key="2">
    <source>
        <dbReference type="ARBA" id="ARBA00023276"/>
    </source>
</evidence>
<keyword evidence="6" id="KW-1185">Reference proteome</keyword>
<dbReference type="RefSeq" id="WP_115777859.1">
    <property type="nucleotide sequence ID" value="NZ_BMHL01000004.1"/>
</dbReference>
<accession>A0ABQ1MIE7</accession>
<dbReference type="Pfam" id="PF14870">
    <property type="entry name" value="PSII_BNR"/>
    <property type="match status" value="1"/>
</dbReference>
<dbReference type="InterPro" id="IPR015943">
    <property type="entry name" value="WD40/YVTN_repeat-like_dom_sf"/>
</dbReference>
<dbReference type="EMBL" id="BMHL01000004">
    <property type="protein sequence ID" value="GGC39135.1"/>
    <property type="molecule type" value="Genomic_DNA"/>
</dbReference>
<sequence>MIKSTLLLASLCAALAVQPGFAQSPSAPGAKPLAITAAHAWTDPAHSLLLDAAYAGSRIVAVGEHGIVLLSDNGGETYRQASAVPASTTLTAVHFANARDGWAVGHWGAILATTDGGEHWTLQRSDPSIDQPLFSVYFKDAVHGWAAGLWSLLLATNDGGKTWTRVALPAPPGGGKADRNLYHLFADSRGVLFVVAEQGLVLRSRDDGASWEYRETGNKGSLWAGTVAPDGSVLVGGLLGHLYRSTDDGDTWTPLDSGSSGSITALGVAGGQVIGVGLDGFVIRGTPDAAHFAATQRPDRAALTAVLTNPRGVPILLSKDGILKPQ</sequence>
<name>A0ABQ1MIE7_9BURK</name>
<feature type="chain" id="PRO_5045157858" description="Photosynthesis system II assembly factor Ycf48/Hcf136-like domain-containing protein" evidence="3">
    <location>
        <begin position="23"/>
        <end position="326"/>
    </location>
</feature>
<dbReference type="SUPFAM" id="SSF110296">
    <property type="entry name" value="Oligoxyloglucan reducing end-specific cellobiohydrolase"/>
    <property type="match status" value="1"/>
</dbReference>
<evidence type="ECO:0000256" key="1">
    <source>
        <dbReference type="ARBA" id="ARBA00022531"/>
    </source>
</evidence>
<evidence type="ECO:0000256" key="3">
    <source>
        <dbReference type="SAM" id="SignalP"/>
    </source>
</evidence>
<dbReference type="PANTHER" id="PTHR47199:SF2">
    <property type="entry name" value="PHOTOSYSTEM II STABILITY_ASSEMBLY FACTOR HCF136, CHLOROPLASTIC"/>
    <property type="match status" value="1"/>
</dbReference>
<organism evidence="5 6">
    <name type="scientific">Paraburkholderia caffeinilytica</name>
    <dbReference type="NCBI Taxonomy" id="1761016"/>
    <lineage>
        <taxon>Bacteria</taxon>
        <taxon>Pseudomonadati</taxon>
        <taxon>Pseudomonadota</taxon>
        <taxon>Betaproteobacteria</taxon>
        <taxon>Burkholderiales</taxon>
        <taxon>Burkholderiaceae</taxon>
        <taxon>Paraburkholderia</taxon>
    </lineage>
</organism>
<feature type="signal peptide" evidence="3">
    <location>
        <begin position="1"/>
        <end position="22"/>
    </location>
</feature>
<protein>
    <recommendedName>
        <fullName evidence="4">Photosynthesis system II assembly factor Ycf48/Hcf136-like domain-containing protein</fullName>
    </recommendedName>
</protein>
<keyword evidence="3" id="KW-0732">Signal</keyword>
<reference evidence="6" key="1">
    <citation type="journal article" date="2019" name="Int. J. Syst. Evol. Microbiol.">
        <title>The Global Catalogue of Microorganisms (GCM) 10K type strain sequencing project: providing services to taxonomists for standard genome sequencing and annotation.</title>
        <authorList>
            <consortium name="The Broad Institute Genomics Platform"/>
            <consortium name="The Broad Institute Genome Sequencing Center for Infectious Disease"/>
            <person name="Wu L."/>
            <person name="Ma J."/>
        </authorList>
    </citation>
    <scope>NUCLEOTIDE SEQUENCE [LARGE SCALE GENOMIC DNA]</scope>
    <source>
        <strain evidence="6">CGMCC 1.15103</strain>
    </source>
</reference>
<dbReference type="PANTHER" id="PTHR47199">
    <property type="entry name" value="PHOTOSYSTEM II STABILITY/ASSEMBLY FACTOR HCF136, CHLOROPLASTIC"/>
    <property type="match status" value="1"/>
</dbReference>
<dbReference type="Proteomes" id="UP000602004">
    <property type="component" value="Unassembled WGS sequence"/>
</dbReference>
<proteinExistence type="predicted"/>
<dbReference type="CDD" id="cd15482">
    <property type="entry name" value="Sialidase_non-viral"/>
    <property type="match status" value="1"/>
</dbReference>
<evidence type="ECO:0000313" key="5">
    <source>
        <dbReference type="EMBL" id="GGC39135.1"/>
    </source>
</evidence>
<dbReference type="Gene3D" id="2.130.10.10">
    <property type="entry name" value="YVTN repeat-like/Quinoprotein amine dehydrogenase"/>
    <property type="match status" value="2"/>
</dbReference>
<keyword evidence="2" id="KW-0604">Photosystem II</keyword>
<dbReference type="InterPro" id="IPR028203">
    <property type="entry name" value="PSII_CF48-like_dom"/>
</dbReference>
<keyword evidence="1" id="KW-0602">Photosynthesis</keyword>
<gene>
    <name evidence="5" type="ORF">GCM10011400_27300</name>
</gene>
<feature type="domain" description="Photosynthesis system II assembly factor Ycf48/Hcf136-like" evidence="4">
    <location>
        <begin position="83"/>
        <end position="269"/>
    </location>
</feature>
<comment type="caution">
    <text evidence="5">The sequence shown here is derived from an EMBL/GenBank/DDBJ whole genome shotgun (WGS) entry which is preliminary data.</text>
</comment>